<accession>A0AAV8TWM6</accession>
<dbReference type="GO" id="GO:0016020">
    <property type="term" value="C:membrane"/>
    <property type="evidence" value="ECO:0007669"/>
    <property type="project" value="UniProtKB-SubCell"/>
</dbReference>
<keyword evidence="7" id="KW-1185">Reference proteome</keyword>
<evidence type="ECO:0000256" key="4">
    <source>
        <dbReference type="SAM" id="MobiDB-lite"/>
    </source>
</evidence>
<dbReference type="SMART" id="SM00580">
    <property type="entry name" value="PUG"/>
    <property type="match status" value="1"/>
</dbReference>
<dbReference type="Proteomes" id="UP001159364">
    <property type="component" value="Linkage Group LG03"/>
</dbReference>
<dbReference type="FunFam" id="3.10.20.90:FF:000185">
    <property type="entry name" value="UBX domain-containing protein 6"/>
    <property type="match status" value="1"/>
</dbReference>
<reference evidence="6 7" key="1">
    <citation type="submission" date="2021-09" db="EMBL/GenBank/DDBJ databases">
        <title>Genomic insights and catalytic innovation underlie evolution of tropane alkaloids biosynthesis.</title>
        <authorList>
            <person name="Wang Y.-J."/>
            <person name="Tian T."/>
            <person name="Huang J.-P."/>
            <person name="Huang S.-X."/>
        </authorList>
    </citation>
    <scope>NUCLEOTIDE SEQUENCE [LARGE SCALE GENOMIC DNA]</scope>
    <source>
        <strain evidence="6">KIB-2018</strain>
        <tissue evidence="6">Leaf</tissue>
    </source>
</reference>
<dbReference type="SUPFAM" id="SSF143503">
    <property type="entry name" value="PUG domain-like"/>
    <property type="match status" value="1"/>
</dbReference>
<evidence type="ECO:0000256" key="2">
    <source>
        <dbReference type="ARBA" id="ARBA00022786"/>
    </source>
</evidence>
<dbReference type="PROSITE" id="PS50033">
    <property type="entry name" value="UBX"/>
    <property type="match status" value="1"/>
</dbReference>
<dbReference type="AlphaFoldDB" id="A0AAV8TWM6"/>
<keyword evidence="2" id="KW-0833">Ubl conjugation pathway</keyword>
<dbReference type="CDD" id="cd09212">
    <property type="entry name" value="PUB"/>
    <property type="match status" value="1"/>
</dbReference>
<feature type="compositionally biased region" description="Polar residues" evidence="4">
    <location>
        <begin position="15"/>
        <end position="25"/>
    </location>
</feature>
<sequence>MDDVKDKFKGFMKKMNTQLSSSSSAKFKGQGRVLGGADSSSSSSSSAPVNPILARYSQPANTRPNSNTLTSASRNSSSNSKPLPQKSLSSDQNRPITVDNSITQNKPSDGFDPFNSLITSGKRSQNGYSLNVYECPICKRAFGSEEEVSDHVESCLNDNGKSSSSEKGVVFEGNVVEEISTIELETRVGTYLSGKPPEGSVEVMLRLLRNIVKEPENAKFRRIRMANPKIKEVVAEVAGGVELLEFVGFELKEENAEMWAIMEGAEEKSSMINKVISLLEHRKVEESSKTEESKMSNASLERKEQIETKTIDRQIRVFFSVPESVAAKIELPDSFYNLSLDEIKREADMRKKKIADSQLLIPKSYKERQAKASRKRYVRTMIRIQFPDGVVLQGIFGPWEPTTALYEFVSSALKDPGLGFELLDPVMVKRRVIPHSPAPGERARTLEEEDLVPSALIKFRPVETDSSVFTGLCNELLEISEPLNCDQSQ</sequence>
<evidence type="ECO:0000256" key="3">
    <source>
        <dbReference type="ARBA" id="ARBA00023136"/>
    </source>
</evidence>
<gene>
    <name evidence="6" type="ORF">K2173_012707</name>
</gene>
<evidence type="ECO:0000313" key="7">
    <source>
        <dbReference type="Proteomes" id="UP001159364"/>
    </source>
</evidence>
<feature type="compositionally biased region" description="Low complexity" evidence="4">
    <location>
        <begin position="65"/>
        <end position="80"/>
    </location>
</feature>
<dbReference type="Pfam" id="PF09409">
    <property type="entry name" value="PUB"/>
    <property type="match status" value="1"/>
</dbReference>
<dbReference type="InterPro" id="IPR018997">
    <property type="entry name" value="PUB_domain"/>
</dbReference>
<feature type="domain" description="UBX" evidence="5">
    <location>
        <begin position="375"/>
        <end position="459"/>
    </location>
</feature>
<dbReference type="Gene3D" id="3.10.20.90">
    <property type="entry name" value="Phosphatidylinositol 3-kinase Catalytic Subunit, Chain A, domain 1"/>
    <property type="match status" value="1"/>
</dbReference>
<comment type="caution">
    <text evidence="6">The sequence shown here is derived from an EMBL/GenBank/DDBJ whole genome shotgun (WGS) entry which is preliminary data.</text>
</comment>
<dbReference type="Gene3D" id="1.20.58.2190">
    <property type="match status" value="1"/>
</dbReference>
<dbReference type="PANTHER" id="PTHR47694">
    <property type="entry name" value="PLANT UBX DOMAIN-CONTAINING PROTEIN 2"/>
    <property type="match status" value="1"/>
</dbReference>
<evidence type="ECO:0000256" key="1">
    <source>
        <dbReference type="ARBA" id="ARBA00004170"/>
    </source>
</evidence>
<feature type="compositionally biased region" description="Polar residues" evidence="4">
    <location>
        <begin position="86"/>
        <end position="107"/>
    </location>
</feature>
<dbReference type="InterPro" id="IPR036339">
    <property type="entry name" value="PUB-like_dom_sf"/>
</dbReference>
<dbReference type="CDD" id="cd16119">
    <property type="entry name" value="UBX_UBXN6"/>
    <property type="match status" value="1"/>
</dbReference>
<dbReference type="SUPFAM" id="SSF54236">
    <property type="entry name" value="Ubiquitin-like"/>
    <property type="match status" value="1"/>
</dbReference>
<dbReference type="PANTHER" id="PTHR47694:SF1">
    <property type="entry name" value="PLANT UBX DOMAIN-CONTAINING PROTEIN 2"/>
    <property type="match status" value="1"/>
</dbReference>
<feature type="region of interest" description="Disordered" evidence="4">
    <location>
        <begin position="1"/>
        <end position="114"/>
    </location>
</feature>
<proteinExistence type="predicted"/>
<organism evidence="6 7">
    <name type="scientific">Erythroxylum novogranatense</name>
    <dbReference type="NCBI Taxonomy" id="1862640"/>
    <lineage>
        <taxon>Eukaryota</taxon>
        <taxon>Viridiplantae</taxon>
        <taxon>Streptophyta</taxon>
        <taxon>Embryophyta</taxon>
        <taxon>Tracheophyta</taxon>
        <taxon>Spermatophyta</taxon>
        <taxon>Magnoliopsida</taxon>
        <taxon>eudicotyledons</taxon>
        <taxon>Gunneridae</taxon>
        <taxon>Pentapetalae</taxon>
        <taxon>rosids</taxon>
        <taxon>fabids</taxon>
        <taxon>Malpighiales</taxon>
        <taxon>Erythroxylaceae</taxon>
        <taxon>Erythroxylum</taxon>
    </lineage>
</organism>
<name>A0AAV8TWM6_9ROSI</name>
<keyword evidence="3" id="KW-0472">Membrane</keyword>
<evidence type="ECO:0000313" key="6">
    <source>
        <dbReference type="EMBL" id="KAJ8770265.1"/>
    </source>
</evidence>
<dbReference type="EMBL" id="JAIWQS010000003">
    <property type="protein sequence ID" value="KAJ8770265.1"/>
    <property type="molecule type" value="Genomic_DNA"/>
</dbReference>
<dbReference type="InterPro" id="IPR001012">
    <property type="entry name" value="UBX_dom"/>
</dbReference>
<dbReference type="GO" id="GO:0050832">
    <property type="term" value="P:defense response to fungus"/>
    <property type="evidence" value="ECO:0007669"/>
    <property type="project" value="TreeGrafter"/>
</dbReference>
<dbReference type="InterPro" id="IPR029071">
    <property type="entry name" value="Ubiquitin-like_domsf"/>
</dbReference>
<comment type="subcellular location">
    <subcellularLocation>
        <location evidence="1">Membrane</location>
        <topology evidence="1">Peripheral membrane protein</topology>
    </subcellularLocation>
</comment>
<evidence type="ECO:0000259" key="5">
    <source>
        <dbReference type="PROSITE" id="PS50033"/>
    </source>
</evidence>
<protein>
    <recommendedName>
        <fullName evidence="5">UBX domain-containing protein</fullName>
    </recommendedName>
</protein>